<organism evidence="1 2">
    <name type="scientific">Mesoterricola silvestris</name>
    <dbReference type="NCBI Taxonomy" id="2927979"/>
    <lineage>
        <taxon>Bacteria</taxon>
        <taxon>Pseudomonadati</taxon>
        <taxon>Acidobacteriota</taxon>
        <taxon>Holophagae</taxon>
        <taxon>Holophagales</taxon>
        <taxon>Holophagaceae</taxon>
        <taxon>Mesoterricola</taxon>
    </lineage>
</organism>
<gene>
    <name evidence="1" type="ORF">METEAL_08960</name>
</gene>
<accession>A0AA48K8X0</accession>
<evidence type="ECO:0008006" key="3">
    <source>
        <dbReference type="Google" id="ProtNLM"/>
    </source>
</evidence>
<sequence length="235" mass="25676">MKPGSNLPSSVEERMSGWVAIQERRMRAPLPVRCGPVITLSRSYGCEAFAVAQRLQELFAEGGGEPWSVFDKALLDKVAQDEGIALALLDDLGDATRSLEAFGFHPRGGITHDELFDKVAAAVLAIARQGNAIIVGRGGAILCRGLDNAFHFRLDASHGWRVESLVRRTGISRAEAEHLMKQESRQREQFIAERLGANVADPAYYDAVFNNERHTARQVAAAIHAYVLSARPVSA</sequence>
<name>A0AA48K8X0_9BACT</name>
<dbReference type="Proteomes" id="UP001238179">
    <property type="component" value="Chromosome"/>
</dbReference>
<protein>
    <recommendedName>
        <fullName evidence="3">Cytidylate kinase-like family protein</fullName>
    </recommendedName>
</protein>
<dbReference type="Pfam" id="PF13189">
    <property type="entry name" value="Cytidylate_kin2"/>
    <property type="match status" value="1"/>
</dbReference>
<dbReference type="EMBL" id="AP027080">
    <property type="protein sequence ID" value="BDU71722.1"/>
    <property type="molecule type" value="Genomic_DNA"/>
</dbReference>
<dbReference type="Gene3D" id="3.40.50.300">
    <property type="entry name" value="P-loop containing nucleotide triphosphate hydrolases"/>
    <property type="match status" value="1"/>
</dbReference>
<dbReference type="KEGG" id="msil:METEAL_08960"/>
<dbReference type="InterPro" id="IPR027417">
    <property type="entry name" value="P-loop_NTPase"/>
</dbReference>
<evidence type="ECO:0000313" key="2">
    <source>
        <dbReference type="Proteomes" id="UP001238179"/>
    </source>
</evidence>
<evidence type="ECO:0000313" key="1">
    <source>
        <dbReference type="EMBL" id="BDU71722.1"/>
    </source>
</evidence>
<dbReference type="RefSeq" id="WP_316414625.1">
    <property type="nucleotide sequence ID" value="NZ_AP027080.1"/>
</dbReference>
<reference evidence="2" key="1">
    <citation type="journal article" date="2023" name="Int. J. Syst. Evol. Microbiol.">
        <title>Mesoterricola silvestris gen. nov., sp. nov., Mesoterricola sediminis sp. nov., Geothrix oryzae sp. nov., Geothrix edaphica sp. nov., Geothrix rubra sp. nov., and Geothrix limicola sp. nov., six novel members of Acidobacteriota isolated from soils.</title>
        <authorList>
            <person name="Itoh H."/>
            <person name="Sugisawa Y."/>
            <person name="Mise K."/>
            <person name="Xu Z."/>
            <person name="Kuniyasu M."/>
            <person name="Ushijima N."/>
            <person name="Kawano K."/>
            <person name="Kobayashi E."/>
            <person name="Shiratori Y."/>
            <person name="Masuda Y."/>
            <person name="Senoo K."/>
        </authorList>
    </citation>
    <scope>NUCLEOTIDE SEQUENCE [LARGE SCALE GENOMIC DNA]</scope>
    <source>
        <strain evidence="2">W79</strain>
    </source>
</reference>
<dbReference type="AlphaFoldDB" id="A0AA48K8X0"/>
<keyword evidence="2" id="KW-1185">Reference proteome</keyword>
<proteinExistence type="predicted"/>